<keyword evidence="2" id="KW-1185">Reference proteome</keyword>
<sequence length="89" mass="10448">MVDCLCSHEQRVEYLKPNITKDQTGMRSRTRPIYRLRSNDLMLMLRGNLESWVLAETSPVKLTILQNYEVSPKINFQWLQNGALIKPKK</sequence>
<dbReference type="EMBL" id="BGPR01000012">
    <property type="protein sequence ID" value="GBL77385.1"/>
    <property type="molecule type" value="Genomic_DNA"/>
</dbReference>
<reference evidence="1 2" key="1">
    <citation type="journal article" date="2019" name="Sci. Rep.">
        <title>Orb-weaving spider Araneus ventricosus genome elucidates the spidroin gene catalogue.</title>
        <authorList>
            <person name="Kono N."/>
            <person name="Nakamura H."/>
            <person name="Ohtoshi R."/>
            <person name="Moran D.A.P."/>
            <person name="Shinohara A."/>
            <person name="Yoshida Y."/>
            <person name="Fujiwara M."/>
            <person name="Mori M."/>
            <person name="Tomita M."/>
            <person name="Arakawa K."/>
        </authorList>
    </citation>
    <scope>NUCLEOTIDE SEQUENCE [LARGE SCALE GENOMIC DNA]</scope>
</reference>
<proteinExistence type="predicted"/>
<organism evidence="1 2">
    <name type="scientific">Araneus ventricosus</name>
    <name type="common">Orbweaver spider</name>
    <name type="synonym">Epeira ventricosa</name>
    <dbReference type="NCBI Taxonomy" id="182803"/>
    <lineage>
        <taxon>Eukaryota</taxon>
        <taxon>Metazoa</taxon>
        <taxon>Ecdysozoa</taxon>
        <taxon>Arthropoda</taxon>
        <taxon>Chelicerata</taxon>
        <taxon>Arachnida</taxon>
        <taxon>Araneae</taxon>
        <taxon>Araneomorphae</taxon>
        <taxon>Entelegynae</taxon>
        <taxon>Araneoidea</taxon>
        <taxon>Araneidae</taxon>
        <taxon>Araneus</taxon>
    </lineage>
</organism>
<evidence type="ECO:0000313" key="2">
    <source>
        <dbReference type="Proteomes" id="UP000499080"/>
    </source>
</evidence>
<comment type="caution">
    <text evidence="1">The sequence shown here is derived from an EMBL/GenBank/DDBJ whole genome shotgun (WGS) entry which is preliminary data.</text>
</comment>
<name>A0A4Y2ADU0_ARAVE</name>
<accession>A0A4Y2ADU0</accession>
<protein>
    <submittedName>
        <fullName evidence="1">Uncharacterized protein</fullName>
    </submittedName>
</protein>
<dbReference type="AlphaFoldDB" id="A0A4Y2ADU0"/>
<gene>
    <name evidence="1" type="ORF">AVEN_41799_1</name>
</gene>
<evidence type="ECO:0000313" key="1">
    <source>
        <dbReference type="EMBL" id="GBL77385.1"/>
    </source>
</evidence>
<dbReference type="Proteomes" id="UP000499080">
    <property type="component" value="Unassembled WGS sequence"/>
</dbReference>